<proteinExistence type="predicted"/>
<accession>A0ACB0FJS2</accession>
<gene>
    <name evidence="1" type="ORF">MRATA1EN3_LOCUS24527</name>
</gene>
<protein>
    <submittedName>
        <fullName evidence="1">Uncharacterized protein</fullName>
    </submittedName>
</protein>
<sequence>MDAGCRAACAPAPRAGPEFKAAAGVWPPPRLERRRAPGLPARSCGLRARAAPELPAPDEGASPRAARRLSAALAASPPVCDVGDNAPGGAPSPAAPLLPEFPGARTCGPPEVSLPGGLESAPRPEHLASAAGKTFPSRGARRTGLGPSRIAPLVTHGAGGGPETPGTWPPAASRHPSPPSRGENRERGPLRQSRVETQTPLTPGPTRQGPGPEAFGSPAAAEARAGCWRDSRGGRWGDDAGLRYGFSRSSAPRDPDHPGPRASGRLTWSCARSPGPRARGSPAALYPEPRAAAERRAHGHWCGERSPSRLRLPARRPHPPGSGPAAAAQPQRRGPLPRSARSVCFPCPTDAGGPSPEPPLGAGDLRPQASPLPRPSSVPSVVSDPSTPGEPGLLPNKVAIYKLLGR</sequence>
<reference evidence="1" key="1">
    <citation type="submission" date="2023-05" db="EMBL/GenBank/DDBJ databases">
        <authorList>
            <consortium name="ELIXIR-Norway"/>
        </authorList>
    </citation>
    <scope>NUCLEOTIDE SEQUENCE</scope>
</reference>
<dbReference type="EMBL" id="OX596092">
    <property type="protein sequence ID" value="CAI9713314.1"/>
    <property type="molecule type" value="Genomic_DNA"/>
</dbReference>
<dbReference type="Proteomes" id="UP001162501">
    <property type="component" value="Chromosome 8"/>
</dbReference>
<organism evidence="1 2">
    <name type="scientific">Rangifer tarandus platyrhynchus</name>
    <name type="common">Svalbard reindeer</name>
    <dbReference type="NCBI Taxonomy" id="3082113"/>
    <lineage>
        <taxon>Eukaryota</taxon>
        <taxon>Metazoa</taxon>
        <taxon>Chordata</taxon>
        <taxon>Craniata</taxon>
        <taxon>Vertebrata</taxon>
        <taxon>Euteleostomi</taxon>
        <taxon>Mammalia</taxon>
        <taxon>Eutheria</taxon>
        <taxon>Laurasiatheria</taxon>
        <taxon>Artiodactyla</taxon>
        <taxon>Ruminantia</taxon>
        <taxon>Pecora</taxon>
        <taxon>Cervidae</taxon>
        <taxon>Odocoileinae</taxon>
        <taxon>Rangifer</taxon>
    </lineage>
</organism>
<evidence type="ECO:0000313" key="1">
    <source>
        <dbReference type="EMBL" id="CAI9713314.1"/>
    </source>
</evidence>
<name>A0ACB0FJS2_RANTA</name>
<evidence type="ECO:0000313" key="2">
    <source>
        <dbReference type="Proteomes" id="UP001162501"/>
    </source>
</evidence>